<proteinExistence type="predicted"/>
<dbReference type="EMBL" id="BGPR01001473">
    <property type="protein sequence ID" value="GBM54765.1"/>
    <property type="molecule type" value="Genomic_DNA"/>
</dbReference>
<keyword evidence="2" id="KW-1185">Reference proteome</keyword>
<comment type="caution">
    <text evidence="1">The sequence shown here is derived from an EMBL/GenBank/DDBJ whole genome shotgun (WGS) entry which is preliminary data.</text>
</comment>
<protein>
    <submittedName>
        <fullName evidence="1">Uncharacterized protein</fullName>
    </submittedName>
</protein>
<sequence length="95" mass="11103">MVKWLSERVLHAPTALRHSKSSDPLVGIDPPADDFISVRQANRCPPKCSFIKWFESEHRNDPFSSPIVVMKWNQRFGHIIPKHWEQGRDARKPFL</sequence>
<dbReference type="AlphaFoldDB" id="A0A4Y2GPN6"/>
<evidence type="ECO:0000313" key="2">
    <source>
        <dbReference type="Proteomes" id="UP000499080"/>
    </source>
</evidence>
<name>A0A4Y2GPN6_ARAVE</name>
<evidence type="ECO:0000313" key="1">
    <source>
        <dbReference type="EMBL" id="GBM54765.1"/>
    </source>
</evidence>
<dbReference type="Proteomes" id="UP000499080">
    <property type="component" value="Unassembled WGS sequence"/>
</dbReference>
<reference evidence="1 2" key="1">
    <citation type="journal article" date="2019" name="Sci. Rep.">
        <title>Orb-weaving spider Araneus ventricosus genome elucidates the spidroin gene catalogue.</title>
        <authorList>
            <person name="Kono N."/>
            <person name="Nakamura H."/>
            <person name="Ohtoshi R."/>
            <person name="Moran D.A.P."/>
            <person name="Shinohara A."/>
            <person name="Yoshida Y."/>
            <person name="Fujiwara M."/>
            <person name="Mori M."/>
            <person name="Tomita M."/>
            <person name="Arakawa K."/>
        </authorList>
    </citation>
    <scope>NUCLEOTIDE SEQUENCE [LARGE SCALE GENOMIC DNA]</scope>
</reference>
<gene>
    <name evidence="1" type="ORF">AVEN_259938_1</name>
</gene>
<organism evidence="1 2">
    <name type="scientific">Araneus ventricosus</name>
    <name type="common">Orbweaver spider</name>
    <name type="synonym">Epeira ventricosa</name>
    <dbReference type="NCBI Taxonomy" id="182803"/>
    <lineage>
        <taxon>Eukaryota</taxon>
        <taxon>Metazoa</taxon>
        <taxon>Ecdysozoa</taxon>
        <taxon>Arthropoda</taxon>
        <taxon>Chelicerata</taxon>
        <taxon>Arachnida</taxon>
        <taxon>Araneae</taxon>
        <taxon>Araneomorphae</taxon>
        <taxon>Entelegynae</taxon>
        <taxon>Araneoidea</taxon>
        <taxon>Araneidae</taxon>
        <taxon>Araneus</taxon>
    </lineage>
</organism>
<accession>A0A4Y2GPN6</accession>